<comment type="pathway">
    <text evidence="4">Amino-acid biosynthesis; D-alanine biosynthesis; D-alanine from L-alanine: step 1/1.</text>
</comment>
<feature type="binding site" evidence="4 6">
    <location>
        <position position="132"/>
    </location>
    <ligand>
        <name>substrate</name>
    </ligand>
</feature>
<feature type="modified residue" description="N6-(pyridoxal phosphate)lysine" evidence="4 5">
    <location>
        <position position="35"/>
    </location>
</feature>
<keyword evidence="2 4" id="KW-0663">Pyridoxal phosphate</keyword>
<feature type="active site" description="Proton acceptor; specific for D-alanine" evidence="4">
    <location>
        <position position="35"/>
    </location>
</feature>
<name>A0A1G1YHH4_9BACT</name>
<dbReference type="EC" id="5.1.1.1" evidence="4"/>
<dbReference type="InterPro" id="IPR000821">
    <property type="entry name" value="Ala_racemase"/>
</dbReference>
<dbReference type="InterPro" id="IPR011079">
    <property type="entry name" value="Ala_racemase_C"/>
</dbReference>
<comment type="caution">
    <text evidence="8">The sequence shown here is derived from an EMBL/GenBank/DDBJ whole genome shotgun (WGS) entry which is preliminary data.</text>
</comment>
<comment type="catalytic activity">
    <reaction evidence="4">
        <text>L-alanine = D-alanine</text>
        <dbReference type="Rhea" id="RHEA:20249"/>
        <dbReference type="ChEBI" id="CHEBI:57416"/>
        <dbReference type="ChEBI" id="CHEBI:57972"/>
        <dbReference type="EC" id="5.1.1.1"/>
    </reaction>
</comment>
<dbReference type="PRINTS" id="PR00992">
    <property type="entry name" value="ALARACEMASE"/>
</dbReference>
<dbReference type="PANTHER" id="PTHR30511">
    <property type="entry name" value="ALANINE RACEMASE"/>
    <property type="match status" value="1"/>
</dbReference>
<dbReference type="STRING" id="1797542.A3J59_01815"/>
<dbReference type="SUPFAM" id="SSF50621">
    <property type="entry name" value="Alanine racemase C-terminal domain-like"/>
    <property type="match status" value="1"/>
</dbReference>
<dbReference type="CDD" id="cd00430">
    <property type="entry name" value="PLPDE_III_AR"/>
    <property type="match status" value="1"/>
</dbReference>
<evidence type="ECO:0000256" key="6">
    <source>
        <dbReference type="PIRSR" id="PIRSR600821-52"/>
    </source>
</evidence>
<dbReference type="SUPFAM" id="SSF51419">
    <property type="entry name" value="PLP-binding barrel"/>
    <property type="match status" value="1"/>
</dbReference>
<dbReference type="Pfam" id="PF01168">
    <property type="entry name" value="Ala_racemase_N"/>
    <property type="match status" value="1"/>
</dbReference>
<comment type="cofactor">
    <cofactor evidence="1 4 5">
        <name>pyridoxal 5'-phosphate</name>
        <dbReference type="ChEBI" id="CHEBI:597326"/>
    </cofactor>
</comment>
<reference evidence="8 9" key="1">
    <citation type="journal article" date="2016" name="Nat. Commun.">
        <title>Thousands of microbial genomes shed light on interconnected biogeochemical processes in an aquifer system.</title>
        <authorList>
            <person name="Anantharaman K."/>
            <person name="Brown C.T."/>
            <person name="Hug L.A."/>
            <person name="Sharon I."/>
            <person name="Castelle C.J."/>
            <person name="Probst A.J."/>
            <person name="Thomas B.C."/>
            <person name="Singh A."/>
            <person name="Wilkins M.J."/>
            <person name="Karaoz U."/>
            <person name="Brodie E.L."/>
            <person name="Williams K.H."/>
            <person name="Hubbard S.S."/>
            <person name="Banfield J.F."/>
        </authorList>
    </citation>
    <scope>NUCLEOTIDE SEQUENCE [LARGE SCALE GENOMIC DNA]</scope>
</reference>
<evidence type="ECO:0000256" key="2">
    <source>
        <dbReference type="ARBA" id="ARBA00022898"/>
    </source>
</evidence>
<dbReference type="Pfam" id="PF00842">
    <property type="entry name" value="Ala_racemase_C"/>
    <property type="match status" value="1"/>
</dbReference>
<dbReference type="NCBIfam" id="TIGR00492">
    <property type="entry name" value="alr"/>
    <property type="match status" value="1"/>
</dbReference>
<evidence type="ECO:0000256" key="1">
    <source>
        <dbReference type="ARBA" id="ARBA00001933"/>
    </source>
</evidence>
<dbReference type="GO" id="GO:0008784">
    <property type="term" value="F:alanine racemase activity"/>
    <property type="evidence" value="ECO:0007669"/>
    <property type="project" value="UniProtKB-UniRule"/>
</dbReference>
<keyword evidence="3 4" id="KW-0413">Isomerase</keyword>
<dbReference type="EMBL" id="MHIL01000014">
    <property type="protein sequence ID" value="OGY51805.1"/>
    <property type="molecule type" value="Genomic_DNA"/>
</dbReference>
<dbReference type="InterPro" id="IPR029066">
    <property type="entry name" value="PLP-binding_barrel"/>
</dbReference>
<accession>A0A1G1YHH4</accession>
<evidence type="ECO:0000256" key="5">
    <source>
        <dbReference type="PIRSR" id="PIRSR600821-50"/>
    </source>
</evidence>
<dbReference type="PANTHER" id="PTHR30511:SF0">
    <property type="entry name" value="ALANINE RACEMASE, CATABOLIC-RELATED"/>
    <property type="match status" value="1"/>
</dbReference>
<proteinExistence type="inferred from homology"/>
<gene>
    <name evidence="8" type="ORF">A3J59_01815</name>
</gene>
<dbReference type="Gene3D" id="2.40.37.10">
    <property type="entry name" value="Lyase, Ornithine Decarboxylase, Chain A, domain 1"/>
    <property type="match status" value="1"/>
</dbReference>
<dbReference type="HAMAP" id="MF_01201">
    <property type="entry name" value="Ala_racemase"/>
    <property type="match status" value="1"/>
</dbReference>
<dbReference type="InterPro" id="IPR009006">
    <property type="entry name" value="Ala_racemase/Decarboxylase_C"/>
</dbReference>
<comment type="similarity">
    <text evidence="4">Belongs to the alanine racemase family.</text>
</comment>
<dbReference type="Proteomes" id="UP000177310">
    <property type="component" value="Unassembled WGS sequence"/>
</dbReference>
<evidence type="ECO:0000256" key="3">
    <source>
        <dbReference type="ARBA" id="ARBA00023235"/>
    </source>
</evidence>
<feature type="binding site" evidence="4 6">
    <location>
        <position position="315"/>
    </location>
    <ligand>
        <name>substrate</name>
    </ligand>
</feature>
<organism evidence="8 9">
    <name type="scientific">Candidatus Buchananbacteria bacterium RIFCSPHIGHO2_02_FULL_56_16</name>
    <dbReference type="NCBI Taxonomy" id="1797542"/>
    <lineage>
        <taxon>Bacteria</taxon>
        <taxon>Candidatus Buchananiibacteriota</taxon>
    </lineage>
</organism>
<feature type="active site" description="Proton acceptor; specific for L-alanine" evidence="4">
    <location>
        <position position="267"/>
    </location>
</feature>
<dbReference type="FunFam" id="3.20.20.10:FF:000002">
    <property type="entry name" value="Alanine racemase"/>
    <property type="match status" value="1"/>
</dbReference>
<evidence type="ECO:0000259" key="7">
    <source>
        <dbReference type="SMART" id="SM01005"/>
    </source>
</evidence>
<comment type="function">
    <text evidence="4">Catalyzes the interconversion of L-alanine and D-alanine. May also act on other amino acids.</text>
</comment>
<protein>
    <recommendedName>
        <fullName evidence="4">Alanine racemase</fullName>
        <ecNumber evidence="4">5.1.1.1</ecNumber>
    </recommendedName>
</protein>
<dbReference type="SMART" id="SM01005">
    <property type="entry name" value="Ala_racemase_C"/>
    <property type="match status" value="1"/>
</dbReference>
<dbReference type="GO" id="GO:0005829">
    <property type="term" value="C:cytosol"/>
    <property type="evidence" value="ECO:0007669"/>
    <property type="project" value="TreeGrafter"/>
</dbReference>
<evidence type="ECO:0000256" key="4">
    <source>
        <dbReference type="HAMAP-Rule" id="MF_01201"/>
    </source>
</evidence>
<dbReference type="AlphaFoldDB" id="A0A1G1YHH4"/>
<dbReference type="InterPro" id="IPR001608">
    <property type="entry name" value="Ala_racemase_N"/>
</dbReference>
<evidence type="ECO:0000313" key="8">
    <source>
        <dbReference type="EMBL" id="OGY51805.1"/>
    </source>
</evidence>
<evidence type="ECO:0000313" key="9">
    <source>
        <dbReference type="Proteomes" id="UP000177310"/>
    </source>
</evidence>
<feature type="domain" description="Alanine racemase C-terminal" evidence="7">
    <location>
        <begin position="246"/>
        <end position="385"/>
    </location>
</feature>
<dbReference type="UniPathway" id="UPA00042">
    <property type="reaction ID" value="UER00497"/>
</dbReference>
<sequence length="386" mass="42628">MYTSWVEVSKSALLHNLKQYQRLVGPDVAVMPIVKSNAYGHGMTKVAKMVAPKVSWLGVVNLAEALELRHAGIKKKIFVLSYAQPELLEQGIRQNVALPVYTESFARQVSQTAKNVGRVARLHIKIDTGTSRVGFLADDAARAIKRIGQLPNVVIEGVWSHFAASEENRSFTNRQLQKFQQVLAQLKKEGIEVPYRHFACSAASITTPIAHFNLVRLGLSLYGLWPSKHIEHIARRRSPWLTLKPALTWKTRIIQVKEVAAGSKISYGGTFTVKKKTKLAVLAIGYWEGYDRHLSNQGSVLIGGQRCPVLGRVCMNLTMVDVSNIKNVKAGDEAVLIGEQGGPPSPSGLRRGRGVVTVDELAEKIGTINYEVVTRINPLLERVSVK</sequence>
<dbReference type="GO" id="GO:0030170">
    <property type="term" value="F:pyridoxal phosphate binding"/>
    <property type="evidence" value="ECO:0007669"/>
    <property type="project" value="UniProtKB-UniRule"/>
</dbReference>
<dbReference type="Gene3D" id="3.20.20.10">
    <property type="entry name" value="Alanine racemase"/>
    <property type="match status" value="1"/>
</dbReference>
<dbReference type="GO" id="GO:0030632">
    <property type="term" value="P:D-alanine biosynthetic process"/>
    <property type="evidence" value="ECO:0007669"/>
    <property type="project" value="UniProtKB-UniRule"/>
</dbReference>